<sequence length="164" mass="17412">MNPLIHIPTDAAADVRHASWTMDALVIDLLTGAESADACAQQLHVMARGFATPLHRHTNEDELFHLIEGELTLFGEDGESTLRAGESAFLPRGRAHAFTVRSQRAQLLVTITPAGFDRFFHAVGEAAPERDLPPAGLGTLGPEALGAILAEYGVAVEGPPQVAS</sequence>
<dbReference type="RefSeq" id="WP_318595609.1">
    <property type="nucleotide sequence ID" value="NZ_JAWSTH010000004.1"/>
</dbReference>
<name>A0ABU4HJ55_9ACTN</name>
<proteinExistence type="predicted"/>
<comment type="caution">
    <text evidence="2">The sequence shown here is derived from an EMBL/GenBank/DDBJ whole genome shotgun (WGS) entry which is preliminary data.</text>
</comment>
<keyword evidence="3" id="KW-1185">Reference proteome</keyword>
<gene>
    <name evidence="2" type="ORF">R7226_03315</name>
</gene>
<reference evidence="3" key="1">
    <citation type="submission" date="2023-07" db="EMBL/GenBank/DDBJ databases">
        <title>Conexibacter stalactiti sp. nov., isolated from stalactites in a lava cave and emended description of the genus Conexibacter.</title>
        <authorList>
            <person name="Lee S.D."/>
        </authorList>
    </citation>
    <scope>NUCLEOTIDE SEQUENCE [LARGE SCALE GENOMIC DNA]</scope>
    <source>
        <strain evidence="3">KCTC 39840</strain>
    </source>
</reference>
<dbReference type="InterPro" id="IPR014710">
    <property type="entry name" value="RmlC-like_jellyroll"/>
</dbReference>
<protein>
    <submittedName>
        <fullName evidence="2">Cupin domain-containing protein</fullName>
    </submittedName>
</protein>
<evidence type="ECO:0000313" key="3">
    <source>
        <dbReference type="Proteomes" id="UP001284601"/>
    </source>
</evidence>
<dbReference type="Proteomes" id="UP001284601">
    <property type="component" value="Unassembled WGS sequence"/>
</dbReference>
<dbReference type="InterPro" id="IPR013096">
    <property type="entry name" value="Cupin_2"/>
</dbReference>
<accession>A0ABU4HJ55</accession>
<dbReference type="PANTHER" id="PTHR36440">
    <property type="entry name" value="PUTATIVE (AFU_ORTHOLOGUE AFUA_8G07350)-RELATED"/>
    <property type="match status" value="1"/>
</dbReference>
<evidence type="ECO:0000313" key="2">
    <source>
        <dbReference type="EMBL" id="MDW5593350.1"/>
    </source>
</evidence>
<feature type="domain" description="Cupin type-2" evidence="1">
    <location>
        <begin position="45"/>
        <end position="108"/>
    </location>
</feature>
<dbReference type="Gene3D" id="2.60.120.10">
    <property type="entry name" value="Jelly Rolls"/>
    <property type="match status" value="1"/>
</dbReference>
<evidence type="ECO:0000259" key="1">
    <source>
        <dbReference type="Pfam" id="PF07883"/>
    </source>
</evidence>
<dbReference type="SUPFAM" id="SSF51182">
    <property type="entry name" value="RmlC-like cupins"/>
    <property type="match status" value="1"/>
</dbReference>
<dbReference type="InterPro" id="IPR053146">
    <property type="entry name" value="QDO-like"/>
</dbReference>
<dbReference type="EMBL" id="JAWSTH010000004">
    <property type="protein sequence ID" value="MDW5593350.1"/>
    <property type="molecule type" value="Genomic_DNA"/>
</dbReference>
<dbReference type="Pfam" id="PF07883">
    <property type="entry name" value="Cupin_2"/>
    <property type="match status" value="1"/>
</dbReference>
<organism evidence="2 3">
    <name type="scientific">Conexibacter stalactiti</name>
    <dbReference type="NCBI Taxonomy" id="1940611"/>
    <lineage>
        <taxon>Bacteria</taxon>
        <taxon>Bacillati</taxon>
        <taxon>Actinomycetota</taxon>
        <taxon>Thermoleophilia</taxon>
        <taxon>Solirubrobacterales</taxon>
        <taxon>Conexibacteraceae</taxon>
        <taxon>Conexibacter</taxon>
    </lineage>
</organism>
<dbReference type="InterPro" id="IPR011051">
    <property type="entry name" value="RmlC_Cupin_sf"/>
</dbReference>
<dbReference type="PANTHER" id="PTHR36440:SF1">
    <property type="entry name" value="PUTATIVE (AFU_ORTHOLOGUE AFUA_8G07350)-RELATED"/>
    <property type="match status" value="1"/>
</dbReference>